<protein>
    <submittedName>
        <fullName evidence="1">Uncharacterized protein</fullName>
    </submittedName>
</protein>
<dbReference type="STRING" id="1278298.GCA_000428685_02129"/>
<dbReference type="AlphaFoldDB" id="A0A3S5EM29"/>
<dbReference type="SUPFAM" id="SSF160424">
    <property type="entry name" value="BH3703-like"/>
    <property type="match status" value="1"/>
</dbReference>
<dbReference type="InterPro" id="IPR036170">
    <property type="entry name" value="YezG-like_sf"/>
</dbReference>
<reference evidence="1 2" key="1">
    <citation type="submission" date="2018-12" db="EMBL/GenBank/DDBJ databases">
        <authorList>
            <consortium name="Pathogen Informatics"/>
        </authorList>
    </citation>
    <scope>NUCLEOTIDE SEQUENCE [LARGE SCALE GENOMIC DNA]</scope>
    <source>
        <strain evidence="1 2">NCTC11923</strain>
    </source>
</reference>
<name>A0A3S5EM29_9ACTO</name>
<sequence>MMTSEQSCHEQSVEACAALDAFSQHCAQWLRTTGDDELVIEIDALGARHTTASRALRRTGLRRRLTWVEDGVSARLIAEALALRDVMATPSRGAWTVAYLSMSTRQGELITDFDYDRQPHLTPPHTRADIIEELRRHPRRPAFTPDWLRETTSS</sequence>
<evidence type="ECO:0000313" key="2">
    <source>
        <dbReference type="Proteomes" id="UP000276899"/>
    </source>
</evidence>
<proteinExistence type="predicted"/>
<accession>A0A3S5EM29</accession>
<organism evidence="1 2">
    <name type="scientific">Actinomyces slackii</name>
    <dbReference type="NCBI Taxonomy" id="52774"/>
    <lineage>
        <taxon>Bacteria</taxon>
        <taxon>Bacillati</taxon>
        <taxon>Actinomycetota</taxon>
        <taxon>Actinomycetes</taxon>
        <taxon>Actinomycetales</taxon>
        <taxon>Actinomycetaceae</taxon>
        <taxon>Actinomyces</taxon>
    </lineage>
</organism>
<dbReference type="RefSeq" id="WP_051281233.1">
    <property type="nucleotide sequence ID" value="NZ_LR134363.1"/>
</dbReference>
<keyword evidence="2" id="KW-1185">Reference proteome</keyword>
<dbReference type="KEGG" id="asla:NCTC11923_00463"/>
<gene>
    <name evidence="1" type="ORF">NCTC11923_00463</name>
</gene>
<evidence type="ECO:0000313" key="1">
    <source>
        <dbReference type="EMBL" id="VEG73849.1"/>
    </source>
</evidence>
<dbReference type="EMBL" id="LR134363">
    <property type="protein sequence ID" value="VEG73849.1"/>
    <property type="molecule type" value="Genomic_DNA"/>
</dbReference>
<dbReference type="Proteomes" id="UP000276899">
    <property type="component" value="Chromosome"/>
</dbReference>